<protein>
    <submittedName>
        <fullName evidence="1">Uncharacterized protein</fullName>
    </submittedName>
</protein>
<dbReference type="OrthoDB" id="4508185at2759"/>
<reference evidence="1" key="1">
    <citation type="journal article" date="2020" name="Stud. Mycol.">
        <title>101 Dothideomycetes genomes: a test case for predicting lifestyles and emergence of pathogens.</title>
        <authorList>
            <person name="Haridas S."/>
            <person name="Albert R."/>
            <person name="Binder M."/>
            <person name="Bloem J."/>
            <person name="Labutti K."/>
            <person name="Salamov A."/>
            <person name="Andreopoulos B."/>
            <person name="Baker S."/>
            <person name="Barry K."/>
            <person name="Bills G."/>
            <person name="Bluhm B."/>
            <person name="Cannon C."/>
            <person name="Castanera R."/>
            <person name="Culley D."/>
            <person name="Daum C."/>
            <person name="Ezra D."/>
            <person name="Gonzalez J."/>
            <person name="Henrissat B."/>
            <person name="Kuo A."/>
            <person name="Liang C."/>
            <person name="Lipzen A."/>
            <person name="Lutzoni F."/>
            <person name="Magnuson J."/>
            <person name="Mondo S."/>
            <person name="Nolan M."/>
            <person name="Ohm R."/>
            <person name="Pangilinan J."/>
            <person name="Park H.-J."/>
            <person name="Ramirez L."/>
            <person name="Alfaro M."/>
            <person name="Sun H."/>
            <person name="Tritt A."/>
            <person name="Yoshinaga Y."/>
            <person name="Zwiers L.-H."/>
            <person name="Turgeon B."/>
            <person name="Goodwin S."/>
            <person name="Spatafora J."/>
            <person name="Crous P."/>
            <person name="Grigoriev I."/>
        </authorList>
    </citation>
    <scope>NUCLEOTIDE SEQUENCE</scope>
    <source>
        <strain evidence="1">CBS 113979</strain>
    </source>
</reference>
<dbReference type="AlphaFoldDB" id="A0A6G1GIE1"/>
<evidence type="ECO:0000313" key="1">
    <source>
        <dbReference type="EMBL" id="KAF1980584.1"/>
    </source>
</evidence>
<sequence length="61" mass="6406">MFTSRHRTTISARNAFNGTTTIVTPPTCTNAGNINNTLLPDPVGITTTIGLSPCWIACIAS</sequence>
<feature type="non-terminal residue" evidence="1">
    <location>
        <position position="61"/>
    </location>
</feature>
<dbReference type="EMBL" id="ML977257">
    <property type="protein sequence ID" value="KAF1980584.1"/>
    <property type="molecule type" value="Genomic_DNA"/>
</dbReference>
<name>A0A6G1GIE1_9PEZI</name>
<evidence type="ECO:0000313" key="2">
    <source>
        <dbReference type="Proteomes" id="UP000800041"/>
    </source>
</evidence>
<proteinExistence type="predicted"/>
<gene>
    <name evidence="1" type="ORF">K402DRAFT_344126</name>
</gene>
<accession>A0A6G1GIE1</accession>
<dbReference type="Proteomes" id="UP000800041">
    <property type="component" value="Unassembled WGS sequence"/>
</dbReference>
<keyword evidence="2" id="KW-1185">Reference proteome</keyword>
<organism evidence="1 2">
    <name type="scientific">Aulographum hederae CBS 113979</name>
    <dbReference type="NCBI Taxonomy" id="1176131"/>
    <lineage>
        <taxon>Eukaryota</taxon>
        <taxon>Fungi</taxon>
        <taxon>Dikarya</taxon>
        <taxon>Ascomycota</taxon>
        <taxon>Pezizomycotina</taxon>
        <taxon>Dothideomycetes</taxon>
        <taxon>Pleosporomycetidae</taxon>
        <taxon>Aulographales</taxon>
        <taxon>Aulographaceae</taxon>
    </lineage>
</organism>